<dbReference type="EMBL" id="JAVREQ010000015">
    <property type="protein sequence ID" value="MDT0380562.1"/>
    <property type="molecule type" value="Genomic_DNA"/>
</dbReference>
<keyword evidence="2" id="KW-0255">Endonuclease</keyword>
<keyword evidence="2" id="KW-0378">Hydrolase</keyword>
<dbReference type="InterPro" id="IPR011335">
    <property type="entry name" value="Restrct_endonuc-II-like"/>
</dbReference>
<dbReference type="Gene3D" id="3.90.1570.10">
    <property type="entry name" value="tt1808, chain A"/>
    <property type="match status" value="1"/>
</dbReference>
<sequence>MSAQSLPDWLWPAPPDGWTADDLDRLPPSAPRTELIDGALILKSPQTEFHSIVMRRLANAIELAAPHHLRVPAEMTIRLGERQRPEPDILVVDAPPKKQRTSYLPGEVVLVVEIVSPESVARDRETKPLKYAHAGIRHFWRVEEEDDRTVVHAYELDDTTGAYVATGIHRDTLSVVVPFPMEINLTTLYGR</sequence>
<evidence type="ECO:0000259" key="1">
    <source>
        <dbReference type="Pfam" id="PF05685"/>
    </source>
</evidence>
<dbReference type="SUPFAM" id="SSF52980">
    <property type="entry name" value="Restriction endonuclease-like"/>
    <property type="match status" value="1"/>
</dbReference>
<evidence type="ECO:0000313" key="2">
    <source>
        <dbReference type="EMBL" id="MDT0380562.1"/>
    </source>
</evidence>
<dbReference type="Proteomes" id="UP001183414">
    <property type="component" value="Unassembled WGS sequence"/>
</dbReference>
<organism evidence="2 3">
    <name type="scientific">Streptomyces hazeniae</name>
    <dbReference type="NCBI Taxonomy" id="3075538"/>
    <lineage>
        <taxon>Bacteria</taxon>
        <taxon>Bacillati</taxon>
        <taxon>Actinomycetota</taxon>
        <taxon>Actinomycetes</taxon>
        <taxon>Kitasatosporales</taxon>
        <taxon>Streptomycetaceae</taxon>
        <taxon>Streptomyces</taxon>
    </lineage>
</organism>
<dbReference type="InterPro" id="IPR008538">
    <property type="entry name" value="Uma2"/>
</dbReference>
<dbReference type="InterPro" id="IPR012296">
    <property type="entry name" value="Nuclease_put_TT1808"/>
</dbReference>
<gene>
    <name evidence="2" type="ORF">RM572_17555</name>
</gene>
<proteinExistence type="predicted"/>
<feature type="domain" description="Putative restriction endonuclease" evidence="1">
    <location>
        <begin position="21"/>
        <end position="186"/>
    </location>
</feature>
<protein>
    <submittedName>
        <fullName evidence="2">Uma2 family endonuclease</fullName>
    </submittedName>
</protein>
<dbReference type="PANTHER" id="PTHR35400:SF3">
    <property type="entry name" value="SLL1072 PROTEIN"/>
    <property type="match status" value="1"/>
</dbReference>
<dbReference type="Pfam" id="PF05685">
    <property type="entry name" value="Uma2"/>
    <property type="match status" value="1"/>
</dbReference>
<dbReference type="RefSeq" id="WP_311674304.1">
    <property type="nucleotide sequence ID" value="NZ_JAVREQ010000015.1"/>
</dbReference>
<keyword evidence="3" id="KW-1185">Reference proteome</keyword>
<evidence type="ECO:0000313" key="3">
    <source>
        <dbReference type="Proteomes" id="UP001183414"/>
    </source>
</evidence>
<dbReference type="CDD" id="cd06260">
    <property type="entry name" value="DUF820-like"/>
    <property type="match status" value="1"/>
</dbReference>
<keyword evidence="2" id="KW-0540">Nuclease</keyword>
<comment type="caution">
    <text evidence="2">The sequence shown here is derived from an EMBL/GenBank/DDBJ whole genome shotgun (WGS) entry which is preliminary data.</text>
</comment>
<accession>A0ABU2NU99</accession>
<dbReference type="GO" id="GO:0004519">
    <property type="term" value="F:endonuclease activity"/>
    <property type="evidence" value="ECO:0007669"/>
    <property type="project" value="UniProtKB-KW"/>
</dbReference>
<name>A0ABU2NU99_9ACTN</name>
<dbReference type="PANTHER" id="PTHR35400">
    <property type="entry name" value="SLR1083 PROTEIN"/>
    <property type="match status" value="1"/>
</dbReference>
<reference evidence="3" key="1">
    <citation type="submission" date="2023-07" db="EMBL/GenBank/DDBJ databases">
        <title>30 novel species of actinomycetes from the DSMZ collection.</title>
        <authorList>
            <person name="Nouioui I."/>
        </authorList>
    </citation>
    <scope>NUCLEOTIDE SEQUENCE [LARGE SCALE GENOMIC DNA]</scope>
    <source>
        <strain evidence="3">DSM 42041</strain>
    </source>
</reference>